<dbReference type="eggNOG" id="ENOG5032BXY">
    <property type="taxonomic scope" value="Bacteria"/>
</dbReference>
<dbReference type="AlphaFoldDB" id="A6FYI5"/>
<dbReference type="Proteomes" id="UP000005801">
    <property type="component" value="Unassembled WGS sequence"/>
</dbReference>
<reference evidence="3 4" key="1">
    <citation type="submission" date="2007-06" db="EMBL/GenBank/DDBJ databases">
        <authorList>
            <person name="Shimkets L."/>
            <person name="Ferriera S."/>
            <person name="Johnson J."/>
            <person name="Kravitz S."/>
            <person name="Beeson K."/>
            <person name="Sutton G."/>
            <person name="Rogers Y.-H."/>
            <person name="Friedman R."/>
            <person name="Frazier M."/>
            <person name="Venter J.C."/>
        </authorList>
    </citation>
    <scope>NUCLEOTIDE SEQUENCE [LARGE SCALE GENOMIC DNA]</scope>
    <source>
        <strain evidence="3 4">SIR-1</strain>
    </source>
</reference>
<feature type="repeat" description="TPR" evidence="1">
    <location>
        <begin position="167"/>
        <end position="200"/>
    </location>
</feature>
<accession>A6FYI5</accession>
<sequence length="439" mass="47126">MLRSRSIPTALLALSLLAACDKGEAETKDAEAKTDAAKTDAAKAETKDGEGSAAKKGGDAKAAALHPDDQELADRRSKDQLEHDPAAVKKTHDEMVALLAEARKLGEAGDTEAAVAKYEALLKLDPHYRPALIEAGELEAKAGDWVAAVHHTKLAAKLTADDDAMKVTLLDRVGQYAEKEGKNNDAAHYYREALALKPDEGLRAEIQGRLDALGDVAPELDPPDGPPGSVDSLHLISLLSGTAEDVCAQYPKDGLCVPEECNFIAPGDGSWGVFEVGDGSTNCYHPAVRTGESDWHVYASALMDARGEEVHQSVDRLELKVVEAEGGPFLVIGYAEHLYERLWDDELGDEPIEEDVIDAEGVIVCQRVGDKTRCTDPIITNLNFEIGTQTGKFSAELGYGPDQIVMSKVVKEGKADAAVRTYFYGVLFDEGPHSLPKAI</sequence>
<dbReference type="EMBL" id="ABCS01000004">
    <property type="protein sequence ID" value="EDM81257.1"/>
    <property type="molecule type" value="Genomic_DNA"/>
</dbReference>
<dbReference type="SUPFAM" id="SSF48452">
    <property type="entry name" value="TPR-like"/>
    <property type="match status" value="1"/>
</dbReference>
<keyword evidence="4" id="KW-1185">Reference proteome</keyword>
<proteinExistence type="predicted"/>
<feature type="region of interest" description="Disordered" evidence="2">
    <location>
        <begin position="23"/>
        <end position="89"/>
    </location>
</feature>
<evidence type="ECO:0000256" key="2">
    <source>
        <dbReference type="SAM" id="MobiDB-lite"/>
    </source>
</evidence>
<organism evidence="3 4">
    <name type="scientific">Plesiocystis pacifica SIR-1</name>
    <dbReference type="NCBI Taxonomy" id="391625"/>
    <lineage>
        <taxon>Bacteria</taxon>
        <taxon>Pseudomonadati</taxon>
        <taxon>Myxococcota</taxon>
        <taxon>Polyangia</taxon>
        <taxon>Nannocystales</taxon>
        <taxon>Nannocystaceae</taxon>
        <taxon>Plesiocystis</taxon>
    </lineage>
</organism>
<evidence type="ECO:0000313" key="4">
    <source>
        <dbReference type="Proteomes" id="UP000005801"/>
    </source>
</evidence>
<gene>
    <name evidence="3" type="ORF">PPSIR1_40275</name>
</gene>
<dbReference type="PROSITE" id="PS50005">
    <property type="entry name" value="TPR"/>
    <property type="match status" value="1"/>
</dbReference>
<comment type="caution">
    <text evidence="3">The sequence shown here is derived from an EMBL/GenBank/DDBJ whole genome shotgun (WGS) entry which is preliminary data.</text>
</comment>
<feature type="compositionally biased region" description="Basic and acidic residues" evidence="2">
    <location>
        <begin position="23"/>
        <end position="50"/>
    </location>
</feature>
<dbReference type="PROSITE" id="PS51257">
    <property type="entry name" value="PROKAR_LIPOPROTEIN"/>
    <property type="match status" value="1"/>
</dbReference>
<dbReference type="InterPro" id="IPR011990">
    <property type="entry name" value="TPR-like_helical_dom_sf"/>
</dbReference>
<name>A6FYI5_9BACT</name>
<feature type="compositionally biased region" description="Low complexity" evidence="2">
    <location>
        <begin position="51"/>
        <end position="64"/>
    </location>
</feature>
<dbReference type="SMART" id="SM00028">
    <property type="entry name" value="TPR"/>
    <property type="match status" value="2"/>
</dbReference>
<dbReference type="InterPro" id="IPR019734">
    <property type="entry name" value="TPR_rpt"/>
</dbReference>
<keyword evidence="1" id="KW-0802">TPR repeat</keyword>
<protein>
    <submittedName>
        <fullName evidence="3">Uncharacterized protein</fullName>
    </submittedName>
</protein>
<evidence type="ECO:0000313" key="3">
    <source>
        <dbReference type="EMBL" id="EDM81257.1"/>
    </source>
</evidence>
<dbReference type="Gene3D" id="1.25.40.10">
    <property type="entry name" value="Tetratricopeptide repeat domain"/>
    <property type="match status" value="1"/>
</dbReference>
<dbReference type="RefSeq" id="WP_006969534.1">
    <property type="nucleotide sequence ID" value="NZ_ABCS01000004.1"/>
</dbReference>
<feature type="compositionally biased region" description="Basic and acidic residues" evidence="2">
    <location>
        <begin position="66"/>
        <end position="89"/>
    </location>
</feature>
<evidence type="ECO:0000256" key="1">
    <source>
        <dbReference type="PROSITE-ProRule" id="PRU00339"/>
    </source>
</evidence>
<dbReference type="STRING" id="391625.PPSIR1_40275"/>